<gene>
    <name evidence="8" type="ORF">A2843_00325</name>
</gene>
<keyword evidence="6 7" id="KW-0472">Membrane</keyword>
<keyword evidence="4 7" id="KW-0812">Transmembrane</keyword>
<evidence type="ECO:0000313" key="9">
    <source>
        <dbReference type="Proteomes" id="UP000178170"/>
    </source>
</evidence>
<comment type="subcellular location">
    <subcellularLocation>
        <location evidence="1">Cell membrane</location>
        <topology evidence="1">Multi-pass membrane protein</topology>
    </subcellularLocation>
</comment>
<keyword evidence="5 7" id="KW-1133">Transmembrane helix</keyword>
<evidence type="ECO:0000256" key="2">
    <source>
        <dbReference type="ARBA" id="ARBA00006679"/>
    </source>
</evidence>
<comment type="caution">
    <text evidence="8">The sequence shown here is derived from an EMBL/GenBank/DDBJ whole genome shotgun (WGS) entry which is preliminary data.</text>
</comment>
<name>A0A1G2QW34_9BACT</name>
<feature type="transmembrane region" description="Helical" evidence="7">
    <location>
        <begin position="76"/>
        <end position="98"/>
    </location>
</feature>
<proteinExistence type="inferred from homology"/>
<dbReference type="PANTHER" id="PTHR33452">
    <property type="entry name" value="OXIDOREDUCTASE CATD-RELATED"/>
    <property type="match status" value="1"/>
</dbReference>
<evidence type="ECO:0000256" key="6">
    <source>
        <dbReference type="ARBA" id="ARBA00023136"/>
    </source>
</evidence>
<evidence type="ECO:0000256" key="3">
    <source>
        <dbReference type="ARBA" id="ARBA00022475"/>
    </source>
</evidence>
<evidence type="ECO:0000256" key="7">
    <source>
        <dbReference type="SAM" id="Phobius"/>
    </source>
</evidence>
<evidence type="ECO:0000256" key="4">
    <source>
        <dbReference type="ARBA" id="ARBA00022692"/>
    </source>
</evidence>
<dbReference type="GO" id="GO:0005886">
    <property type="term" value="C:plasma membrane"/>
    <property type="evidence" value="ECO:0007669"/>
    <property type="project" value="UniProtKB-SubCell"/>
</dbReference>
<feature type="transmembrane region" description="Helical" evidence="7">
    <location>
        <begin position="7"/>
        <end position="25"/>
    </location>
</feature>
<dbReference type="AlphaFoldDB" id="A0A1G2QW34"/>
<reference evidence="8 9" key="1">
    <citation type="journal article" date="2016" name="Nat. Commun.">
        <title>Thousands of microbial genomes shed light on interconnected biogeochemical processes in an aquifer system.</title>
        <authorList>
            <person name="Anantharaman K."/>
            <person name="Brown C.T."/>
            <person name="Hug L.A."/>
            <person name="Sharon I."/>
            <person name="Castelle C.J."/>
            <person name="Probst A.J."/>
            <person name="Thomas B.C."/>
            <person name="Singh A."/>
            <person name="Wilkins M.J."/>
            <person name="Karaoz U."/>
            <person name="Brodie E.L."/>
            <person name="Williams K.H."/>
            <person name="Hubbard S.S."/>
            <person name="Banfield J.F."/>
        </authorList>
    </citation>
    <scope>NUCLEOTIDE SEQUENCE [LARGE SCALE GENOMIC DNA]</scope>
</reference>
<evidence type="ECO:0000313" key="8">
    <source>
        <dbReference type="EMBL" id="OHA64713.1"/>
    </source>
</evidence>
<feature type="transmembrane region" description="Helical" evidence="7">
    <location>
        <begin position="128"/>
        <end position="147"/>
    </location>
</feature>
<dbReference type="InterPro" id="IPR051907">
    <property type="entry name" value="DoxX-like_oxidoreductase"/>
</dbReference>
<comment type="similarity">
    <text evidence="2">Belongs to the DoxX family.</text>
</comment>
<evidence type="ECO:0008006" key="10">
    <source>
        <dbReference type="Google" id="ProtNLM"/>
    </source>
</evidence>
<dbReference type="PANTHER" id="PTHR33452:SF1">
    <property type="entry name" value="INNER MEMBRANE PROTEIN YPHA-RELATED"/>
    <property type="match status" value="1"/>
</dbReference>
<dbReference type="EMBL" id="MHTS01000009">
    <property type="protein sequence ID" value="OHA64713.1"/>
    <property type="molecule type" value="Genomic_DNA"/>
</dbReference>
<sequence length="160" mass="17897">MTLYEKSSLFLLRVGLGLLFFYTGITKVLDSDWSAAGYLNNAKTFPAFYSWLASPGILPITNLVNEWGLTLLGVSLLLGVFVRVSSIGGAILMLLYYFPAVEMKAFEFFPQITVPYIGMNSVLVDEHIVYALAFVALAVFRAGRAWGLEPFVSRKYRFWG</sequence>
<evidence type="ECO:0000256" key="1">
    <source>
        <dbReference type="ARBA" id="ARBA00004651"/>
    </source>
</evidence>
<organism evidence="8 9">
    <name type="scientific">Candidatus Wildermuthbacteria bacterium RIFCSPHIGHO2_01_FULL_48_27b</name>
    <dbReference type="NCBI Taxonomy" id="1802447"/>
    <lineage>
        <taxon>Bacteria</taxon>
        <taxon>Candidatus Wildermuthiibacteriota</taxon>
    </lineage>
</organism>
<dbReference type="InterPro" id="IPR032808">
    <property type="entry name" value="DoxX"/>
</dbReference>
<protein>
    <recommendedName>
        <fullName evidence="10">DoxX subfamily</fullName>
    </recommendedName>
</protein>
<feature type="transmembrane region" description="Helical" evidence="7">
    <location>
        <begin position="45"/>
        <end position="64"/>
    </location>
</feature>
<accession>A0A1G2QW34</accession>
<dbReference type="Proteomes" id="UP000178170">
    <property type="component" value="Unassembled WGS sequence"/>
</dbReference>
<keyword evidence="3" id="KW-1003">Cell membrane</keyword>
<dbReference type="Pfam" id="PF07681">
    <property type="entry name" value="DoxX"/>
    <property type="match status" value="1"/>
</dbReference>
<evidence type="ECO:0000256" key="5">
    <source>
        <dbReference type="ARBA" id="ARBA00022989"/>
    </source>
</evidence>